<dbReference type="GO" id="GO:0003677">
    <property type="term" value="F:DNA binding"/>
    <property type="evidence" value="ECO:0007669"/>
    <property type="project" value="InterPro"/>
</dbReference>
<evidence type="ECO:0000256" key="4">
    <source>
        <dbReference type="ARBA" id="ARBA00022695"/>
    </source>
</evidence>
<organism evidence="8 9">
    <name type="scientific">Desulfovibrio piger</name>
    <dbReference type="NCBI Taxonomy" id="901"/>
    <lineage>
        <taxon>Bacteria</taxon>
        <taxon>Pseudomonadati</taxon>
        <taxon>Thermodesulfobacteriota</taxon>
        <taxon>Desulfovibrionia</taxon>
        <taxon>Desulfovibrionales</taxon>
        <taxon>Desulfovibrionaceae</taxon>
        <taxon>Desulfovibrio</taxon>
    </lineage>
</organism>
<dbReference type="InterPro" id="IPR007081">
    <property type="entry name" value="RNA_pol_Rpb1_5"/>
</dbReference>
<keyword evidence="2" id="KW-0240">DNA-directed RNA polymerase</keyword>
<dbReference type="RefSeq" id="WP_168936273.1">
    <property type="nucleotide sequence ID" value="NZ_JABAFY010000053.1"/>
</dbReference>
<protein>
    <recommendedName>
        <fullName evidence="1">DNA-directed RNA polymerase</fullName>
        <ecNumber evidence="1">2.7.7.6</ecNumber>
    </recommendedName>
</protein>
<name>A0A848CCM6_9BACT</name>
<comment type="caution">
    <text evidence="8">The sequence shown here is derived from an EMBL/GenBank/DDBJ whole genome shotgun (WGS) entry which is preliminary data.</text>
</comment>
<dbReference type="PANTHER" id="PTHR19376:SF54">
    <property type="entry name" value="DNA-DIRECTED RNA POLYMERASE SUBUNIT BETA"/>
    <property type="match status" value="1"/>
</dbReference>
<keyword evidence="3" id="KW-0808">Transferase</keyword>
<dbReference type="PANTHER" id="PTHR19376">
    <property type="entry name" value="DNA-DIRECTED RNA POLYMERASE"/>
    <property type="match status" value="1"/>
</dbReference>
<keyword evidence="5" id="KW-0804">Transcription</keyword>
<accession>A0A848CCM6</accession>
<dbReference type="AlphaFoldDB" id="A0A848CCM6"/>
<dbReference type="EC" id="2.7.7.6" evidence="1"/>
<evidence type="ECO:0000313" key="9">
    <source>
        <dbReference type="Proteomes" id="UP000522333"/>
    </source>
</evidence>
<dbReference type="EMBL" id="JABAFY010000053">
    <property type="protein sequence ID" value="NME52972.1"/>
    <property type="molecule type" value="Genomic_DNA"/>
</dbReference>
<evidence type="ECO:0000256" key="5">
    <source>
        <dbReference type="ARBA" id="ARBA00023163"/>
    </source>
</evidence>
<evidence type="ECO:0000256" key="6">
    <source>
        <dbReference type="ARBA" id="ARBA00048552"/>
    </source>
</evidence>
<dbReference type="GO" id="GO:0003899">
    <property type="term" value="F:DNA-directed RNA polymerase activity"/>
    <property type="evidence" value="ECO:0007669"/>
    <property type="project" value="UniProtKB-EC"/>
</dbReference>
<dbReference type="SUPFAM" id="SSF64484">
    <property type="entry name" value="beta and beta-prime subunits of DNA dependent RNA-polymerase"/>
    <property type="match status" value="1"/>
</dbReference>
<evidence type="ECO:0000256" key="3">
    <source>
        <dbReference type="ARBA" id="ARBA00022679"/>
    </source>
</evidence>
<keyword evidence="4" id="KW-0548">Nucleotidyltransferase</keyword>
<gene>
    <name evidence="8" type="ORF">HF854_10705</name>
</gene>
<evidence type="ECO:0000313" key="8">
    <source>
        <dbReference type="EMBL" id="NME52972.1"/>
    </source>
</evidence>
<dbReference type="InterPro" id="IPR045867">
    <property type="entry name" value="DNA-dir_RpoC_beta_prime"/>
</dbReference>
<proteinExistence type="predicted"/>
<comment type="catalytic activity">
    <reaction evidence="6">
        <text>RNA(n) + a ribonucleoside 5'-triphosphate = RNA(n+1) + diphosphate</text>
        <dbReference type="Rhea" id="RHEA:21248"/>
        <dbReference type="Rhea" id="RHEA-COMP:14527"/>
        <dbReference type="Rhea" id="RHEA-COMP:17342"/>
        <dbReference type="ChEBI" id="CHEBI:33019"/>
        <dbReference type="ChEBI" id="CHEBI:61557"/>
        <dbReference type="ChEBI" id="CHEBI:140395"/>
        <dbReference type="EC" id="2.7.7.6"/>
    </reaction>
</comment>
<dbReference type="GO" id="GO:0006351">
    <property type="term" value="P:DNA-templated transcription"/>
    <property type="evidence" value="ECO:0007669"/>
    <property type="project" value="InterPro"/>
</dbReference>
<dbReference type="GO" id="GO:0000428">
    <property type="term" value="C:DNA-directed RNA polymerase complex"/>
    <property type="evidence" value="ECO:0007669"/>
    <property type="project" value="UniProtKB-KW"/>
</dbReference>
<feature type="domain" description="RNA polymerase Rpb1" evidence="7">
    <location>
        <begin position="167"/>
        <end position="487"/>
    </location>
</feature>
<evidence type="ECO:0000259" key="7">
    <source>
        <dbReference type="Pfam" id="PF04998"/>
    </source>
</evidence>
<reference evidence="8 9" key="1">
    <citation type="submission" date="2020-04" db="EMBL/GenBank/DDBJ databases">
        <authorList>
            <person name="Hitch T.C.A."/>
            <person name="Wylensek D."/>
            <person name="Clavel T."/>
        </authorList>
    </citation>
    <scope>NUCLEOTIDE SEQUENCE [LARGE SCALE GENOMIC DNA]</scope>
    <source>
        <strain evidence="8 9">PG-251-APC-1</strain>
    </source>
</reference>
<evidence type="ECO:0000256" key="2">
    <source>
        <dbReference type="ARBA" id="ARBA00022478"/>
    </source>
</evidence>
<evidence type="ECO:0000256" key="1">
    <source>
        <dbReference type="ARBA" id="ARBA00012418"/>
    </source>
</evidence>
<sequence length="626" mass="69229">MAKTFAQYLIDKTLPPDMAITRQVDKSYLNELLGEVARRYPDRYDATVSALKKLGDTFSTMEPVTMGLREIEVPNREKRDAIIKKYTELVKKDRGDDDKVIGHLTNLQMDLAKNDLDGSKDDASVMVRSALTGNKTQLMKLRTSPGVVGAHDGSVVPEIFPKSYAEGVDPLHFWLGAVESRRNIAQGAVSTAKPGEMLKVFSNTLSTSVVSSEDCGSERGILLGTRDDDIIDRYLARDVATYKRNDLVTPDMQKDLLARGITQVLVRSPETCDGKGGSVCRMCMGLRPGTGKKWEIGDNAGLVTAGSLGEPLTQMTLSSKHSTSMAVKHEGLRGEAGFRQFVESPKNYPNGKVLCEVIGTVFRIRQAPQGGKIITIRQTRPVPERYIVNANPTPGMRNHWDYHIPPNLRLAEGVEEGVEVWPGKELSTGVDNLKDIARLRNLGFARSAAAQNMYDIYKASGMKMDRRHFELLARNAHAYVRIIKAPRSSDLLPGDVVTYQELVEKVRSLPYRTVKTDAALGMVLAQGVLDLTVGTEIDARTQQYLQQNMVNEVRVTQELEVAPETTPLTRVVTKSPDWLSAMNHRYLKDQLRDAASYGKKSDIHGYNPIAAYAYGTELGHGQGGTY</sequence>
<dbReference type="Proteomes" id="UP000522333">
    <property type="component" value="Unassembled WGS sequence"/>
</dbReference>
<dbReference type="Pfam" id="PF04998">
    <property type="entry name" value="RNA_pol_Rpb1_5"/>
    <property type="match status" value="1"/>
</dbReference>